<evidence type="ECO:0000256" key="6">
    <source>
        <dbReference type="ARBA" id="ARBA00023136"/>
    </source>
</evidence>
<reference evidence="9 10" key="1">
    <citation type="submission" date="2012-06" db="EMBL/GenBank/DDBJ databases">
        <title>Finished chromosome of genome of Cylindrospermum stagnale PCC 7417.</title>
        <authorList>
            <consortium name="US DOE Joint Genome Institute"/>
            <person name="Gugger M."/>
            <person name="Coursin T."/>
            <person name="Rippka R."/>
            <person name="Tandeau De Marsac N."/>
            <person name="Huntemann M."/>
            <person name="Wei C.-L."/>
            <person name="Han J."/>
            <person name="Detter J.C."/>
            <person name="Han C."/>
            <person name="Tapia R."/>
            <person name="Chen A."/>
            <person name="Kyrpides N."/>
            <person name="Mavromatis K."/>
            <person name="Markowitz V."/>
            <person name="Szeto E."/>
            <person name="Ivanova N."/>
            <person name="Pagani I."/>
            <person name="Pati A."/>
            <person name="Goodwin L."/>
            <person name="Nordberg H.P."/>
            <person name="Cantor M.N."/>
            <person name="Hua S.X."/>
            <person name="Woyke T."/>
            <person name="Kerfeld C.A."/>
        </authorList>
    </citation>
    <scope>NUCLEOTIDE SEQUENCE [LARGE SCALE GENOMIC DNA]</scope>
    <source>
        <strain evidence="9 10">PCC 7417</strain>
    </source>
</reference>
<name>K9WRF2_9NOST</name>
<dbReference type="GO" id="GO:0016413">
    <property type="term" value="F:O-acetyltransferase activity"/>
    <property type="evidence" value="ECO:0007669"/>
    <property type="project" value="TreeGrafter"/>
</dbReference>
<feature type="transmembrane region" description="Helical" evidence="7">
    <location>
        <begin position="138"/>
        <end position="159"/>
    </location>
</feature>
<dbReference type="EMBL" id="CP003642">
    <property type="protein sequence ID" value="AFZ22778.1"/>
    <property type="molecule type" value="Genomic_DNA"/>
</dbReference>
<evidence type="ECO:0000256" key="5">
    <source>
        <dbReference type="ARBA" id="ARBA00022989"/>
    </source>
</evidence>
<gene>
    <name evidence="9" type="ORF">Cylst_0431</name>
</gene>
<evidence type="ECO:0000256" key="4">
    <source>
        <dbReference type="ARBA" id="ARBA00022692"/>
    </source>
</evidence>
<dbReference type="Proteomes" id="UP000010475">
    <property type="component" value="Chromosome"/>
</dbReference>
<evidence type="ECO:0000256" key="1">
    <source>
        <dbReference type="ARBA" id="ARBA00004651"/>
    </source>
</evidence>
<dbReference type="eggNOG" id="COG1835">
    <property type="taxonomic scope" value="Bacteria"/>
</dbReference>
<dbReference type="GO" id="GO:0009246">
    <property type="term" value="P:enterobacterial common antigen biosynthetic process"/>
    <property type="evidence" value="ECO:0007669"/>
    <property type="project" value="TreeGrafter"/>
</dbReference>
<keyword evidence="4 7" id="KW-0812">Transmembrane</keyword>
<feature type="transmembrane region" description="Helical" evidence="7">
    <location>
        <begin position="323"/>
        <end position="344"/>
    </location>
</feature>
<sequence>MNPQPTRGLSKQRLIGIDLFRGTAAFAVAIIHADAVMFYSGFPTDKLMTAITQLSRFAVPFFLAASFYLMTSKLYTSESHFSITSNLKSKFTRLLVPYLCWSVIYIGLRVILALSTSQGWEKIFQDPVRLIFLGGASFHLYFLPLLFAGSFLIIVAEYLAKKPIKIKTLVFLFVFSIILYELLKVSGNNFQLGTYCFENGTSCSVSFQNIIKWVLPNGNNNQLLRLVLVEISWLIQCLPYVFMGMLLHYPLIKINISKNNPINTILFLVIVLILSALGIINVFNILYFPQALYEVGIACIMLIWAISLSATLKENRLVENLGVCSFGIYLIHYLALIVYAKLAARLPTEFIGLIPALSMLTLASLSFITSWIITSLLLRKKRISKLLFGI</sequence>
<evidence type="ECO:0000256" key="2">
    <source>
        <dbReference type="ARBA" id="ARBA00007400"/>
    </source>
</evidence>
<evidence type="ECO:0000259" key="8">
    <source>
        <dbReference type="Pfam" id="PF01757"/>
    </source>
</evidence>
<dbReference type="GO" id="GO:0005886">
    <property type="term" value="C:plasma membrane"/>
    <property type="evidence" value="ECO:0007669"/>
    <property type="project" value="UniProtKB-SubCell"/>
</dbReference>
<evidence type="ECO:0000256" key="3">
    <source>
        <dbReference type="ARBA" id="ARBA00022475"/>
    </source>
</evidence>
<evidence type="ECO:0000256" key="7">
    <source>
        <dbReference type="SAM" id="Phobius"/>
    </source>
</evidence>
<keyword evidence="6 7" id="KW-0472">Membrane</keyword>
<evidence type="ECO:0000313" key="9">
    <source>
        <dbReference type="EMBL" id="AFZ22778.1"/>
    </source>
</evidence>
<feature type="transmembrane region" description="Helical" evidence="7">
    <location>
        <begin position="20"/>
        <end position="42"/>
    </location>
</feature>
<dbReference type="AlphaFoldDB" id="K9WRF2"/>
<keyword evidence="5 7" id="KW-1133">Transmembrane helix</keyword>
<feature type="domain" description="Acyltransferase 3" evidence="8">
    <location>
        <begin position="15"/>
        <end position="374"/>
    </location>
</feature>
<dbReference type="KEGG" id="csg:Cylst_0431"/>
<feature type="transmembrane region" description="Helical" evidence="7">
    <location>
        <begin position="54"/>
        <end position="75"/>
    </location>
</feature>
<dbReference type="PANTHER" id="PTHR40074:SF2">
    <property type="entry name" value="O-ACETYLTRANSFERASE WECH"/>
    <property type="match status" value="1"/>
</dbReference>
<dbReference type="InterPro" id="IPR002656">
    <property type="entry name" value="Acyl_transf_3_dom"/>
</dbReference>
<feature type="transmembrane region" description="Helical" evidence="7">
    <location>
        <begin position="264"/>
        <end position="286"/>
    </location>
</feature>
<feature type="transmembrane region" description="Helical" evidence="7">
    <location>
        <begin position="292"/>
        <end position="311"/>
    </location>
</feature>
<feature type="transmembrane region" description="Helical" evidence="7">
    <location>
        <begin position="350"/>
        <end position="378"/>
    </location>
</feature>
<comment type="subcellular location">
    <subcellularLocation>
        <location evidence="1">Cell membrane</location>
        <topology evidence="1">Multi-pass membrane protein</topology>
    </subcellularLocation>
</comment>
<keyword evidence="10" id="KW-1185">Reference proteome</keyword>
<dbReference type="PATRIC" id="fig|56107.3.peg.476"/>
<dbReference type="HOGENOM" id="CLU_745240_0_0_3"/>
<feature type="transmembrane region" description="Helical" evidence="7">
    <location>
        <begin position="231"/>
        <end position="252"/>
    </location>
</feature>
<comment type="similarity">
    <text evidence="2">Belongs to the acyltransferase 3 family.</text>
</comment>
<evidence type="ECO:0000313" key="10">
    <source>
        <dbReference type="Proteomes" id="UP000010475"/>
    </source>
</evidence>
<accession>K9WRF2</accession>
<proteinExistence type="inferred from homology"/>
<dbReference type="PANTHER" id="PTHR40074">
    <property type="entry name" value="O-ACETYLTRANSFERASE WECH"/>
    <property type="match status" value="1"/>
</dbReference>
<dbReference type="STRING" id="56107.Cylst_0431"/>
<keyword evidence="3" id="KW-1003">Cell membrane</keyword>
<feature type="transmembrane region" description="Helical" evidence="7">
    <location>
        <begin position="95"/>
        <end position="118"/>
    </location>
</feature>
<dbReference type="RefSeq" id="WP_015206035.1">
    <property type="nucleotide sequence ID" value="NC_019757.1"/>
</dbReference>
<dbReference type="OrthoDB" id="479741at2"/>
<organism evidence="9 10">
    <name type="scientific">Cylindrospermum stagnale PCC 7417</name>
    <dbReference type="NCBI Taxonomy" id="56107"/>
    <lineage>
        <taxon>Bacteria</taxon>
        <taxon>Bacillati</taxon>
        <taxon>Cyanobacteriota</taxon>
        <taxon>Cyanophyceae</taxon>
        <taxon>Nostocales</taxon>
        <taxon>Nostocaceae</taxon>
        <taxon>Cylindrospermum</taxon>
    </lineage>
</organism>
<dbReference type="Pfam" id="PF01757">
    <property type="entry name" value="Acyl_transf_3"/>
    <property type="match status" value="1"/>
</dbReference>
<protein>
    <recommendedName>
        <fullName evidence="8">Acyltransferase 3 domain-containing protein</fullName>
    </recommendedName>
</protein>
<feature type="transmembrane region" description="Helical" evidence="7">
    <location>
        <begin position="166"/>
        <end position="183"/>
    </location>
</feature>